<dbReference type="STRING" id="45607.A0A2T0FC30"/>
<proteinExistence type="predicted"/>
<reference evidence="2 3" key="1">
    <citation type="submission" date="2017-04" db="EMBL/GenBank/DDBJ databases">
        <title>Genome sequencing of [Candida] sorbophila.</title>
        <authorList>
            <person name="Ahn J.O."/>
        </authorList>
    </citation>
    <scope>NUCLEOTIDE SEQUENCE [LARGE SCALE GENOMIC DNA]</scope>
    <source>
        <strain evidence="2 3">DS02</strain>
    </source>
</reference>
<sequence length="482" mass="53436">MSERRSSVYSSSSSNASSPREGGSGPFGLYNSANDSSIDNSSAALTTSDSNANLFKLRHTSSFGTFTSLQEPIGPGELREGEISSSDGRKGEKKARSQKHNFAVIGAKITDAANHAKNKTKAKESSPGQSLLKSKMFRQSKPDLKALRMKTDLGISVSRSSMERSPMTKTSKQLDRIAALSGSPANTALATPGKHLHNHHHHITFRKTHSPASILSSSASNSKLADEGSLYSFHGTSSTLNFQLEPFKGRDDRDHYIPTSWELILAQAQAIFTNDVQRRIPIEDFNLLVSMHFSAHLQAQYTALEWMDKLQELLLYGMRCLPSLSKYTGAEMLTQTADSWEKFFTKLLPRLEAVFLPVQLEIEGITELIRSPDAAQEYWDPINRKYGQISIRKCILTAYRDTIIVPVIDVLSTALRDSCNFDSLLSAETSTTASRITQCVNTLGRIRSNDEHQVKFETLMDTVRLSWVATPRTAKDRRGLVL</sequence>
<accession>A0A2T0FC30</accession>
<feature type="region of interest" description="Disordered" evidence="1">
    <location>
        <begin position="65"/>
        <end position="100"/>
    </location>
</feature>
<feature type="region of interest" description="Disordered" evidence="1">
    <location>
        <begin position="1"/>
        <end position="45"/>
    </location>
</feature>
<dbReference type="GeneID" id="36513884"/>
<dbReference type="GO" id="GO:0031932">
    <property type="term" value="C:TORC2 complex"/>
    <property type="evidence" value="ECO:0007669"/>
    <property type="project" value="TreeGrafter"/>
</dbReference>
<gene>
    <name evidence="2" type="ORF">B9G98_00135</name>
</gene>
<feature type="compositionally biased region" description="Low complexity" evidence="1">
    <location>
        <begin position="31"/>
        <end position="44"/>
    </location>
</feature>
<evidence type="ECO:0000313" key="3">
    <source>
        <dbReference type="Proteomes" id="UP000238350"/>
    </source>
</evidence>
<dbReference type="Proteomes" id="UP000238350">
    <property type="component" value="Unassembled WGS sequence"/>
</dbReference>
<dbReference type="GO" id="GO:0038203">
    <property type="term" value="P:TORC2 signaling"/>
    <property type="evidence" value="ECO:0007669"/>
    <property type="project" value="TreeGrafter"/>
</dbReference>
<dbReference type="RefSeq" id="XP_024662461.1">
    <property type="nucleotide sequence ID" value="XM_024806693.1"/>
</dbReference>
<dbReference type="OrthoDB" id="2290221at2759"/>
<evidence type="ECO:0000313" key="2">
    <source>
        <dbReference type="EMBL" id="PRT52515.1"/>
    </source>
</evidence>
<comment type="caution">
    <text evidence="2">The sequence shown here is derived from an EMBL/GenBank/DDBJ whole genome shotgun (WGS) entry which is preliminary data.</text>
</comment>
<feature type="compositionally biased region" description="Basic and acidic residues" evidence="1">
    <location>
        <begin position="77"/>
        <end position="90"/>
    </location>
</feature>
<keyword evidence="3" id="KW-1185">Reference proteome</keyword>
<name>A0A2T0FC30_9ASCO</name>
<organism evidence="2 3">
    <name type="scientific">Wickerhamiella sorbophila</name>
    <dbReference type="NCBI Taxonomy" id="45607"/>
    <lineage>
        <taxon>Eukaryota</taxon>
        <taxon>Fungi</taxon>
        <taxon>Dikarya</taxon>
        <taxon>Ascomycota</taxon>
        <taxon>Saccharomycotina</taxon>
        <taxon>Dipodascomycetes</taxon>
        <taxon>Dipodascales</taxon>
        <taxon>Trichomonascaceae</taxon>
        <taxon>Wickerhamiella</taxon>
    </lineage>
</organism>
<feature type="region of interest" description="Disordered" evidence="1">
    <location>
        <begin position="113"/>
        <end position="139"/>
    </location>
</feature>
<dbReference type="InterPro" id="IPR013745">
    <property type="entry name" value="Bit61/PRR5"/>
</dbReference>
<evidence type="ECO:0000256" key="1">
    <source>
        <dbReference type="SAM" id="MobiDB-lite"/>
    </source>
</evidence>
<dbReference type="EMBL" id="NDIQ01000001">
    <property type="protein sequence ID" value="PRT52515.1"/>
    <property type="molecule type" value="Genomic_DNA"/>
</dbReference>
<dbReference type="PANTHER" id="PTHR32428">
    <property type="entry name" value="TARGET OF RAPAMYCIN COMPLEX 2 SUBUNIT BIT61-RELATED"/>
    <property type="match status" value="1"/>
</dbReference>
<feature type="compositionally biased region" description="Low complexity" evidence="1">
    <location>
        <begin position="7"/>
        <end position="20"/>
    </location>
</feature>
<dbReference type="Pfam" id="PF08539">
    <property type="entry name" value="HbrB"/>
    <property type="match status" value="1"/>
</dbReference>
<protein>
    <submittedName>
        <fullName evidence="2">Target of rapamycin complex 2 subunit bit61</fullName>
    </submittedName>
</protein>
<dbReference type="AlphaFoldDB" id="A0A2T0FC30"/>
<dbReference type="PANTHER" id="PTHR32428:SF2">
    <property type="entry name" value="TARGET OF RAPAMYCIN COMPLEX 2 SUBUNIT BIT61-RELATED"/>
    <property type="match status" value="1"/>
</dbReference>